<dbReference type="PANTHER" id="PTHR33376">
    <property type="match status" value="1"/>
</dbReference>
<name>A0A1H1SAQ2_BRESA</name>
<organism evidence="2 3">
    <name type="scientific">Brevibacterium sandarakinum</name>
    <dbReference type="NCBI Taxonomy" id="629680"/>
    <lineage>
        <taxon>Bacteria</taxon>
        <taxon>Bacillati</taxon>
        <taxon>Actinomycetota</taxon>
        <taxon>Actinomycetes</taxon>
        <taxon>Micrococcales</taxon>
        <taxon>Brevibacteriaceae</taxon>
        <taxon>Brevibacterium</taxon>
    </lineage>
</organism>
<evidence type="ECO:0000256" key="1">
    <source>
        <dbReference type="ARBA" id="ARBA00022729"/>
    </source>
</evidence>
<dbReference type="AlphaFoldDB" id="A0A1H1SAQ2"/>
<reference evidence="2" key="1">
    <citation type="submission" date="2016-10" db="EMBL/GenBank/DDBJ databases">
        <authorList>
            <person name="Varghese N."/>
            <person name="Submissions S."/>
        </authorList>
    </citation>
    <scope>NUCLEOTIDE SEQUENCE [LARGE SCALE GENOMIC DNA]</scope>
    <source>
        <strain evidence="2">DSM 22082</strain>
    </source>
</reference>
<dbReference type="Proteomes" id="UP000199700">
    <property type="component" value="Chromosome"/>
</dbReference>
<keyword evidence="1" id="KW-0732">Signal</keyword>
<dbReference type="PROSITE" id="PS51257">
    <property type="entry name" value="PROKAR_LIPOPROTEIN"/>
    <property type="match status" value="1"/>
</dbReference>
<dbReference type="STRING" id="629680.SAMN04489751_2043"/>
<dbReference type="Pfam" id="PF03480">
    <property type="entry name" value="DctP"/>
    <property type="match status" value="1"/>
</dbReference>
<proteinExistence type="predicted"/>
<dbReference type="GO" id="GO:0055085">
    <property type="term" value="P:transmembrane transport"/>
    <property type="evidence" value="ECO:0007669"/>
    <property type="project" value="InterPro"/>
</dbReference>
<dbReference type="NCBIfam" id="NF037995">
    <property type="entry name" value="TRAP_S1"/>
    <property type="match status" value="1"/>
</dbReference>
<dbReference type="OrthoDB" id="9815946at2"/>
<protein>
    <submittedName>
        <fullName evidence="2">TRAP-type C4-dicarboxylate transport system, substrate-binding protein</fullName>
    </submittedName>
</protein>
<dbReference type="EMBL" id="LT629739">
    <property type="protein sequence ID" value="SDS44836.1"/>
    <property type="molecule type" value="Genomic_DNA"/>
</dbReference>
<sequence>MKVRNTVAIAAVGTLLLAGCGSNGTNNDQVVLKAADWYPEAHMGIQEGTKIWMDKVEEYTDGNVSFDHYPGEQLGKASDFLNLVQTGAADAALIGSPYYPSEMPVASVGQLPGLFQTSCEGTKGYWDLVKPGSKIAETELAEMEVVPVFTAVSPSYEIMTSKKPLEETNDAHGLKIRTSGGLYEESVTQIGASPTSITASEQYEALNRGTIDGTVFGYATAPDYSLEEVVKYGTVGAKMGSFPTVEVISKDVWDSIPEEYQGEILKAGEEASLHLCEVWDNRETTNREKWNKDGIIEVTEIDDSQQNDWNDSHKKVQEKWLSNLSDEQRTEAKQALDQLSQD</sequence>
<gene>
    <name evidence="2" type="ORF">SAMN04489751_2043</name>
</gene>
<dbReference type="RefSeq" id="WP_092105326.1">
    <property type="nucleotide sequence ID" value="NZ_LT629739.1"/>
</dbReference>
<dbReference type="CDD" id="cd13601">
    <property type="entry name" value="PBP2_TRAP_DctP1_3_4_like"/>
    <property type="match status" value="1"/>
</dbReference>
<evidence type="ECO:0000313" key="2">
    <source>
        <dbReference type="EMBL" id="SDS44836.1"/>
    </source>
</evidence>
<dbReference type="InterPro" id="IPR038404">
    <property type="entry name" value="TRAP_DctP_sf"/>
</dbReference>
<dbReference type="Gene3D" id="3.40.190.170">
    <property type="entry name" value="Bacterial extracellular solute-binding protein, family 7"/>
    <property type="match status" value="1"/>
</dbReference>
<dbReference type="PANTHER" id="PTHR33376:SF15">
    <property type="entry name" value="BLL6794 PROTEIN"/>
    <property type="match status" value="1"/>
</dbReference>
<dbReference type="InterPro" id="IPR018389">
    <property type="entry name" value="DctP_fam"/>
</dbReference>
<accession>A0A1H1SAQ2</accession>
<keyword evidence="3" id="KW-1185">Reference proteome</keyword>
<evidence type="ECO:0000313" key="3">
    <source>
        <dbReference type="Proteomes" id="UP000199700"/>
    </source>
</evidence>